<protein>
    <submittedName>
        <fullName evidence="6">Cyclopropane-fatty-acyl-phospholipid synthase</fullName>
        <ecNumber evidence="6">2.1.1.79</ecNumber>
    </submittedName>
</protein>
<dbReference type="InterPro" id="IPR050723">
    <property type="entry name" value="CFA/CMAS"/>
</dbReference>
<dbReference type="Proteomes" id="UP000520767">
    <property type="component" value="Unassembled WGS sequence"/>
</dbReference>
<dbReference type="PIRSF" id="PIRSF003085">
    <property type="entry name" value="CMAS"/>
    <property type="match status" value="1"/>
</dbReference>
<evidence type="ECO:0000313" key="6">
    <source>
        <dbReference type="EMBL" id="MBB4904046.1"/>
    </source>
</evidence>
<dbReference type="PANTHER" id="PTHR43667">
    <property type="entry name" value="CYCLOPROPANE-FATTY-ACYL-PHOSPHOLIPID SYNTHASE"/>
    <property type="match status" value="1"/>
</dbReference>
<dbReference type="Pfam" id="PF02353">
    <property type="entry name" value="CMAS"/>
    <property type="match status" value="1"/>
</dbReference>
<dbReference type="InterPro" id="IPR029063">
    <property type="entry name" value="SAM-dependent_MTases_sf"/>
</dbReference>
<sequence>MRLAEIIERALGRNAPLEITGYDGSRAGDRDAPVRIEVKSPIALSHIASAPGELGLARAYVSGALDIHGDMYTALRNMAALTLDSVPPKIQAEMLLRLGWSRLWWPVPHPSVEARVHGRRHSKRRDQEAISHHYDVSNRFYEWVLGPSMAYTCAVYPDTDSTLEEAQWTKHDLVARKLGLKEGMRLLDVGCGWGGMVIHAAKHYGVRALGVTLSRKQAEWGQKKIAELGLGDLAEIRHLDYRDVAESGFDAISSIGLTEHIGEAELPAYVRSLHDKLRPGGRLLNHCITRPDNTQGARVRGFFGRYVFPDGELLGPGHIISAIHDNGFEVRHEENLREHYAKTLTAWCANLDEHWDEAVREVGEPRARVWRLYMAGSRLGFVENNIQLHQVLAVKLDGVDSHMPLRPEW</sequence>
<keyword evidence="3 6" id="KW-0808">Transferase</keyword>
<dbReference type="RefSeq" id="WP_184808353.1">
    <property type="nucleotide sequence ID" value="NZ_JACHJQ010000001.1"/>
</dbReference>
<dbReference type="CDD" id="cd02440">
    <property type="entry name" value="AdoMet_MTases"/>
    <property type="match status" value="1"/>
</dbReference>
<comment type="caution">
    <text evidence="6">The sequence shown here is derived from an EMBL/GenBank/DDBJ whole genome shotgun (WGS) entry which is preliminary data.</text>
</comment>
<dbReference type="PANTHER" id="PTHR43667:SF1">
    <property type="entry name" value="CYCLOPROPANE-FATTY-ACYL-PHOSPHOLIPID SYNTHASE"/>
    <property type="match status" value="1"/>
</dbReference>
<dbReference type="GO" id="GO:0032259">
    <property type="term" value="P:methylation"/>
    <property type="evidence" value="ECO:0007669"/>
    <property type="project" value="UniProtKB-KW"/>
</dbReference>
<evidence type="ECO:0000256" key="1">
    <source>
        <dbReference type="ARBA" id="ARBA00010815"/>
    </source>
</evidence>
<dbReference type="EMBL" id="JACHJQ010000001">
    <property type="protein sequence ID" value="MBB4904046.1"/>
    <property type="molecule type" value="Genomic_DNA"/>
</dbReference>
<keyword evidence="2 6" id="KW-0489">Methyltransferase</keyword>
<dbReference type="SUPFAM" id="SSF53335">
    <property type="entry name" value="S-adenosyl-L-methionine-dependent methyltransferases"/>
    <property type="match status" value="1"/>
</dbReference>
<accession>A0A7W7PZI5</accession>
<keyword evidence="7" id="KW-1185">Reference proteome</keyword>
<dbReference type="Gene3D" id="3.40.50.150">
    <property type="entry name" value="Vaccinia Virus protein VP39"/>
    <property type="match status" value="1"/>
</dbReference>
<gene>
    <name evidence="6" type="ORF">FHR82_000256</name>
</gene>
<evidence type="ECO:0000256" key="5">
    <source>
        <dbReference type="ARBA" id="ARBA00023098"/>
    </source>
</evidence>
<dbReference type="GO" id="GO:0008610">
    <property type="term" value="P:lipid biosynthetic process"/>
    <property type="evidence" value="ECO:0007669"/>
    <property type="project" value="InterPro"/>
</dbReference>
<keyword evidence="4" id="KW-0949">S-adenosyl-L-methionine</keyword>
<dbReference type="GO" id="GO:0008825">
    <property type="term" value="F:cyclopropane-fatty-acyl-phospholipid synthase activity"/>
    <property type="evidence" value="ECO:0007669"/>
    <property type="project" value="UniProtKB-EC"/>
</dbReference>
<comment type="similarity">
    <text evidence="1">Belongs to the CFA/CMAS family.</text>
</comment>
<organism evidence="6 7">
    <name type="scientific">Actinophytocola algeriensis</name>
    <dbReference type="NCBI Taxonomy" id="1768010"/>
    <lineage>
        <taxon>Bacteria</taxon>
        <taxon>Bacillati</taxon>
        <taxon>Actinomycetota</taxon>
        <taxon>Actinomycetes</taxon>
        <taxon>Pseudonocardiales</taxon>
        <taxon>Pseudonocardiaceae</taxon>
    </lineage>
</organism>
<evidence type="ECO:0000256" key="2">
    <source>
        <dbReference type="ARBA" id="ARBA00022603"/>
    </source>
</evidence>
<keyword evidence="5" id="KW-0443">Lipid metabolism</keyword>
<proteinExistence type="inferred from homology"/>
<name>A0A7W7PZI5_9PSEU</name>
<evidence type="ECO:0000256" key="4">
    <source>
        <dbReference type="ARBA" id="ARBA00022691"/>
    </source>
</evidence>
<dbReference type="EC" id="2.1.1.79" evidence="6"/>
<evidence type="ECO:0000313" key="7">
    <source>
        <dbReference type="Proteomes" id="UP000520767"/>
    </source>
</evidence>
<dbReference type="InterPro" id="IPR003333">
    <property type="entry name" value="CMAS"/>
</dbReference>
<evidence type="ECO:0000256" key="3">
    <source>
        <dbReference type="ARBA" id="ARBA00022679"/>
    </source>
</evidence>
<dbReference type="AlphaFoldDB" id="A0A7W7PZI5"/>
<reference evidence="6 7" key="1">
    <citation type="submission" date="2020-08" db="EMBL/GenBank/DDBJ databases">
        <title>Genomic Encyclopedia of Type Strains, Phase III (KMG-III): the genomes of soil and plant-associated and newly described type strains.</title>
        <authorList>
            <person name="Whitman W."/>
        </authorList>
    </citation>
    <scope>NUCLEOTIDE SEQUENCE [LARGE SCALE GENOMIC DNA]</scope>
    <source>
        <strain evidence="6 7">CECT 8960</strain>
    </source>
</reference>